<feature type="region of interest" description="Disordered" evidence="1">
    <location>
        <begin position="1"/>
        <end position="24"/>
    </location>
</feature>
<evidence type="ECO:0000313" key="3">
    <source>
        <dbReference type="Proteomes" id="UP000076858"/>
    </source>
</evidence>
<comment type="caution">
    <text evidence="2">The sequence shown here is derived from an EMBL/GenBank/DDBJ whole genome shotgun (WGS) entry which is preliminary data.</text>
</comment>
<accession>A0A162PN77</accession>
<dbReference type="PANTHER" id="PTHR47501">
    <property type="entry name" value="TRANSPOSASE-RELATED"/>
    <property type="match status" value="1"/>
</dbReference>
<name>A0A162PN77_9CRUS</name>
<dbReference type="AlphaFoldDB" id="A0A162PN77"/>
<dbReference type="Proteomes" id="UP000076858">
    <property type="component" value="Unassembled WGS sequence"/>
</dbReference>
<dbReference type="InterPro" id="IPR012337">
    <property type="entry name" value="RNaseH-like_sf"/>
</dbReference>
<protein>
    <submittedName>
        <fullName evidence="2">Uncharacterized protein</fullName>
    </submittedName>
</protein>
<dbReference type="EMBL" id="LRGB01000469">
    <property type="protein sequence ID" value="KZS18997.1"/>
    <property type="molecule type" value="Genomic_DNA"/>
</dbReference>
<proteinExistence type="predicted"/>
<organism evidence="2 3">
    <name type="scientific">Daphnia magna</name>
    <dbReference type="NCBI Taxonomy" id="35525"/>
    <lineage>
        <taxon>Eukaryota</taxon>
        <taxon>Metazoa</taxon>
        <taxon>Ecdysozoa</taxon>
        <taxon>Arthropoda</taxon>
        <taxon>Crustacea</taxon>
        <taxon>Branchiopoda</taxon>
        <taxon>Diplostraca</taxon>
        <taxon>Cladocera</taxon>
        <taxon>Anomopoda</taxon>
        <taxon>Daphniidae</taxon>
        <taxon>Daphnia</taxon>
    </lineage>
</organism>
<keyword evidence="3" id="KW-1185">Reference proteome</keyword>
<reference evidence="2 3" key="1">
    <citation type="submission" date="2016-03" db="EMBL/GenBank/DDBJ databases">
        <title>EvidentialGene: Evidence-directed Construction of Genes on Genomes.</title>
        <authorList>
            <person name="Gilbert D.G."/>
            <person name="Choi J.-H."/>
            <person name="Mockaitis K."/>
            <person name="Colbourne J."/>
            <person name="Pfrender M."/>
        </authorList>
    </citation>
    <scope>NUCLEOTIDE SEQUENCE [LARGE SCALE GENOMIC DNA]</scope>
    <source>
        <strain evidence="2 3">Xinb3</strain>
        <tissue evidence="2">Complete organism</tissue>
    </source>
</reference>
<dbReference type="OrthoDB" id="7699631at2759"/>
<sequence length="716" mass="82494">MNYIQLENDGDESNQSEEEFALESEEDFGGVDANAVETDSNNKFLAQEKCYRQAFGKRMNVFHKVLDDKKSNLGRLRKEILKFLKKINSSGECNAASSQEGPSTNLITDKTQHFKRRRLVNKPSLPATISKEEELKQEVRDYIEMIDKGEFSQECKVLDFWKETIGGFPTLAPIALQYQAITEEQSSESPIRSKTKNYVVYVPPKYSLNISSADKSTVYKCLMSCVNRTISVSNASLCNARRHVQTFHKPMLSEFNSSFEERRLMGKTHLEDKSFFPQKTINKHLVNREDPPNQKPIVTQADLDNRIMKFIVTDSNALRAVKRVGFVGLMEGLIGKLKLRKRTYFTEKLKKDYSNSKTALCMVLEKTLDICTTADMGTTHRRSYIGMTAHWLRDDLKRPSACLAIRRVKGRHTFDIIAAAINEIHKEFKILSNANLMITDSGSNFLKAFKIFGPNEVTEDKYYAQNEEDEVEDYDDEDEDVIYIDLNNIFEEHNHNALEMAQDETEEYENVNSEPDSDWPEEIKLPYHVKCPCHLLNLIATSDIHKIINPIFKNMKKRWNSFYDALNFVNKFTKMKPTELEKTFRNFKIAPLTKTEEEFIGEYVSVMEPFTQALYVPQNEESMSIGCVIPTIKLLIEKMEEFSNDYTVIHCMPVVLTVPTGLNARFDRLLNERHLITASVSDPMFKTIKLNEENSTADYAILLKGAVRRLKDNRLH</sequence>
<evidence type="ECO:0000313" key="2">
    <source>
        <dbReference type="EMBL" id="KZS18997.1"/>
    </source>
</evidence>
<evidence type="ECO:0000256" key="1">
    <source>
        <dbReference type="SAM" id="MobiDB-lite"/>
    </source>
</evidence>
<dbReference type="SUPFAM" id="SSF53098">
    <property type="entry name" value="Ribonuclease H-like"/>
    <property type="match status" value="1"/>
</dbReference>
<feature type="compositionally biased region" description="Acidic residues" evidence="1">
    <location>
        <begin position="8"/>
        <end position="24"/>
    </location>
</feature>
<dbReference type="STRING" id="35525.A0A162PN77"/>
<gene>
    <name evidence="2" type="ORF">APZ42_014703</name>
</gene>